<name>A0ABW1RRL4_9LACO</name>
<dbReference type="InterPro" id="IPR010026">
    <property type="entry name" value="Phage_holin_LL-H"/>
</dbReference>
<proteinExistence type="predicted"/>
<dbReference type="Pfam" id="PF09682">
    <property type="entry name" value="Phage_holin_6_1"/>
    <property type="match status" value="1"/>
</dbReference>
<feature type="transmembrane region" description="Helical" evidence="1">
    <location>
        <begin position="12"/>
        <end position="29"/>
    </location>
</feature>
<gene>
    <name evidence="2" type="ORF">ACFQGR_01570</name>
</gene>
<keyword evidence="3" id="KW-1185">Reference proteome</keyword>
<protein>
    <submittedName>
        <fullName evidence="2">Phage holin</fullName>
    </submittedName>
</protein>
<dbReference type="RefSeq" id="WP_170999664.1">
    <property type="nucleotide sequence ID" value="NZ_BJDT01000005.1"/>
</dbReference>
<keyword evidence="1" id="KW-0472">Membrane</keyword>
<sequence>MNNEFTHLALALWQSGIAPVLLIWLIFILKRRFTGNKKVSDLLVLAESAVNWAEQSSTVGAEKKANALKYIVDYLVTLDKAHLFTSEELNDAIETAVTKMKGMTNE</sequence>
<organism evidence="2 3">
    <name type="scientific">Weissella sagaensis</name>
    <dbReference type="NCBI Taxonomy" id="2559928"/>
    <lineage>
        <taxon>Bacteria</taxon>
        <taxon>Bacillati</taxon>
        <taxon>Bacillota</taxon>
        <taxon>Bacilli</taxon>
        <taxon>Lactobacillales</taxon>
        <taxon>Lactobacillaceae</taxon>
        <taxon>Weissella</taxon>
    </lineage>
</organism>
<reference evidence="3" key="1">
    <citation type="journal article" date="2019" name="Int. J. Syst. Evol. Microbiol.">
        <title>The Global Catalogue of Microorganisms (GCM) 10K type strain sequencing project: providing services to taxonomists for standard genome sequencing and annotation.</title>
        <authorList>
            <consortium name="The Broad Institute Genomics Platform"/>
            <consortium name="The Broad Institute Genome Sequencing Center for Infectious Disease"/>
            <person name="Wu L."/>
            <person name="Ma J."/>
        </authorList>
    </citation>
    <scope>NUCLEOTIDE SEQUENCE [LARGE SCALE GENOMIC DNA]</scope>
    <source>
        <strain evidence="3">CCM 8924</strain>
    </source>
</reference>
<evidence type="ECO:0000313" key="2">
    <source>
        <dbReference type="EMBL" id="MFC6178101.1"/>
    </source>
</evidence>
<keyword evidence="1" id="KW-0812">Transmembrane</keyword>
<comment type="caution">
    <text evidence="2">The sequence shown here is derived from an EMBL/GenBank/DDBJ whole genome shotgun (WGS) entry which is preliminary data.</text>
</comment>
<evidence type="ECO:0000313" key="3">
    <source>
        <dbReference type="Proteomes" id="UP001596158"/>
    </source>
</evidence>
<dbReference type="Proteomes" id="UP001596158">
    <property type="component" value="Unassembled WGS sequence"/>
</dbReference>
<dbReference type="NCBIfam" id="TIGR01673">
    <property type="entry name" value="holin_LLH"/>
    <property type="match status" value="1"/>
</dbReference>
<accession>A0ABW1RRL4</accession>
<evidence type="ECO:0000256" key="1">
    <source>
        <dbReference type="SAM" id="Phobius"/>
    </source>
</evidence>
<keyword evidence="1" id="KW-1133">Transmembrane helix</keyword>
<dbReference type="EMBL" id="JBHSSG010000007">
    <property type="protein sequence ID" value="MFC6178101.1"/>
    <property type="molecule type" value="Genomic_DNA"/>
</dbReference>